<dbReference type="Proteomes" id="UP000008021">
    <property type="component" value="Chromosome 5"/>
</dbReference>
<dbReference type="AlphaFoldDB" id="A0A0E0DNE3"/>
<evidence type="ECO:0000256" key="1">
    <source>
        <dbReference type="SAM" id="MobiDB-lite"/>
    </source>
</evidence>
<evidence type="ECO:0000313" key="3">
    <source>
        <dbReference type="Proteomes" id="UP000008021"/>
    </source>
</evidence>
<feature type="compositionally biased region" description="Low complexity" evidence="1">
    <location>
        <begin position="17"/>
        <end position="28"/>
    </location>
</feature>
<sequence>MSEHGPREVGVLIPAASRRLSMTSTTRRTMPDSARKRSTAPNNAITLTLIKVNAMKVTAVVQQEKELEALSDQANRQRSLLPRHPRLHRATDQANGHLFTLQGTAGIATFIRDLRRVDWPADFKPTGIEKYGGKIDPESWLTIYTLAIRAVGGDSKAMANYLHVALTDSARSWPLGL</sequence>
<evidence type="ECO:0000313" key="2">
    <source>
        <dbReference type="EnsemblPlants" id="OMERI05G06560.1"/>
    </source>
</evidence>
<reference evidence="2" key="2">
    <citation type="submission" date="2018-05" db="EMBL/GenBank/DDBJ databases">
        <title>OmerRS3 (Oryza meridionalis Reference Sequence Version 3).</title>
        <authorList>
            <person name="Zhang J."/>
            <person name="Kudrna D."/>
            <person name="Lee S."/>
            <person name="Talag J."/>
            <person name="Welchert J."/>
            <person name="Wing R.A."/>
        </authorList>
    </citation>
    <scope>NUCLEOTIDE SEQUENCE [LARGE SCALE GENOMIC DNA]</scope>
    <source>
        <strain evidence="2">cv. OR44</strain>
    </source>
</reference>
<dbReference type="Gramene" id="OMERI05G06560.1">
    <property type="protein sequence ID" value="OMERI05G06560.1"/>
    <property type="gene ID" value="OMERI05G06560"/>
</dbReference>
<dbReference type="EnsemblPlants" id="OMERI05G06560.1">
    <property type="protein sequence ID" value="OMERI05G06560.1"/>
    <property type="gene ID" value="OMERI05G06560"/>
</dbReference>
<proteinExistence type="predicted"/>
<dbReference type="HOGENOM" id="CLU_1520200_0_0_1"/>
<keyword evidence="3" id="KW-1185">Reference proteome</keyword>
<protein>
    <submittedName>
        <fullName evidence="2">Uncharacterized protein</fullName>
    </submittedName>
</protein>
<organism evidence="2">
    <name type="scientific">Oryza meridionalis</name>
    <dbReference type="NCBI Taxonomy" id="40149"/>
    <lineage>
        <taxon>Eukaryota</taxon>
        <taxon>Viridiplantae</taxon>
        <taxon>Streptophyta</taxon>
        <taxon>Embryophyta</taxon>
        <taxon>Tracheophyta</taxon>
        <taxon>Spermatophyta</taxon>
        <taxon>Magnoliopsida</taxon>
        <taxon>Liliopsida</taxon>
        <taxon>Poales</taxon>
        <taxon>Poaceae</taxon>
        <taxon>BOP clade</taxon>
        <taxon>Oryzoideae</taxon>
        <taxon>Oryzeae</taxon>
        <taxon>Oryzinae</taxon>
        <taxon>Oryza</taxon>
    </lineage>
</organism>
<name>A0A0E0DNE3_9ORYZ</name>
<feature type="region of interest" description="Disordered" evidence="1">
    <location>
        <begin position="16"/>
        <end position="38"/>
    </location>
</feature>
<reference evidence="2" key="1">
    <citation type="submission" date="2015-04" db="UniProtKB">
        <authorList>
            <consortium name="EnsemblPlants"/>
        </authorList>
    </citation>
    <scope>IDENTIFICATION</scope>
</reference>
<accession>A0A0E0DNE3</accession>